<dbReference type="AlphaFoldDB" id="A0A538SQD1"/>
<reference evidence="3 4" key="1">
    <citation type="journal article" date="2019" name="Nat. Microbiol.">
        <title>Mediterranean grassland soil C-N compound turnover is dependent on rainfall and depth, and is mediated by genomically divergent microorganisms.</title>
        <authorList>
            <person name="Diamond S."/>
            <person name="Andeer P.F."/>
            <person name="Li Z."/>
            <person name="Crits-Christoph A."/>
            <person name="Burstein D."/>
            <person name="Anantharaman K."/>
            <person name="Lane K.R."/>
            <person name="Thomas B.C."/>
            <person name="Pan C."/>
            <person name="Northen T.R."/>
            <person name="Banfield J.F."/>
        </authorList>
    </citation>
    <scope>NUCLEOTIDE SEQUENCE [LARGE SCALE GENOMIC DNA]</scope>
    <source>
        <strain evidence="3">WS_3</strain>
    </source>
</reference>
<feature type="region of interest" description="Disordered" evidence="1">
    <location>
        <begin position="25"/>
        <end position="75"/>
    </location>
</feature>
<accession>A0A538SQD1</accession>
<dbReference type="Proteomes" id="UP000320184">
    <property type="component" value="Unassembled WGS sequence"/>
</dbReference>
<evidence type="ECO:0000256" key="1">
    <source>
        <dbReference type="SAM" id="MobiDB-lite"/>
    </source>
</evidence>
<dbReference type="Gene3D" id="1.25.40.10">
    <property type="entry name" value="Tetratricopeptide repeat domain"/>
    <property type="match status" value="1"/>
</dbReference>
<name>A0A538SQD1_UNCEI</name>
<dbReference type="Pfam" id="PF13432">
    <property type="entry name" value="TPR_16"/>
    <property type="match status" value="1"/>
</dbReference>
<dbReference type="SUPFAM" id="SSF48452">
    <property type="entry name" value="TPR-like"/>
    <property type="match status" value="1"/>
</dbReference>
<keyword evidence="2" id="KW-0732">Signal</keyword>
<sequence length="417" mass="44655">MIGRGRGVSLLGLVAAALLHSPAPRAAGGTLQTAGTKARSGTRTAAPTSSRPRAAGTAAPGARRTTASKPAAPAPASRAALLAHAKEVRALEDLGAYGQAREALRALRSRTGPDPDLEIELALLEARSGQLDSAAARLWSPALTAALSDSMPVTRRERYGWDRGPLWLNGSFDGWNWYVARARAEVASSLGRWPEARDAARLSVATRPLAGKEWLVLAVCAGRAGDLDESAEAARRAAVLDPTLPEAQYLVGLHEWRSGRPRTAHEMFRAAVALDSLYREPALALVRLRLPAAPPDSLPVDLLTGVRGTGLLTSRQRPKVEENIQMDSAPSATQGPGVTVPDSLRAGWAEDQVTIPVLIDARGRVVLHEWPWFDLSRMPAEGVGLTVRSLLEWRFQPALHLGKPEPVWGKVNIAFNR</sequence>
<dbReference type="EMBL" id="VBOT01000014">
    <property type="protein sequence ID" value="TMQ53581.1"/>
    <property type="molecule type" value="Genomic_DNA"/>
</dbReference>
<dbReference type="InterPro" id="IPR011990">
    <property type="entry name" value="TPR-like_helical_dom_sf"/>
</dbReference>
<evidence type="ECO:0000256" key="2">
    <source>
        <dbReference type="SAM" id="SignalP"/>
    </source>
</evidence>
<comment type="caution">
    <text evidence="3">The sequence shown here is derived from an EMBL/GenBank/DDBJ whole genome shotgun (WGS) entry which is preliminary data.</text>
</comment>
<protein>
    <submittedName>
        <fullName evidence="3">Uncharacterized protein</fullName>
    </submittedName>
</protein>
<feature type="compositionally biased region" description="Polar residues" evidence="1">
    <location>
        <begin position="30"/>
        <end position="47"/>
    </location>
</feature>
<evidence type="ECO:0000313" key="3">
    <source>
        <dbReference type="EMBL" id="TMQ53581.1"/>
    </source>
</evidence>
<gene>
    <name evidence="3" type="ORF">E6K73_01080</name>
</gene>
<feature type="compositionally biased region" description="Low complexity" evidence="1">
    <location>
        <begin position="48"/>
        <end position="75"/>
    </location>
</feature>
<proteinExistence type="predicted"/>
<evidence type="ECO:0000313" key="4">
    <source>
        <dbReference type="Proteomes" id="UP000320184"/>
    </source>
</evidence>
<organism evidence="3 4">
    <name type="scientific">Eiseniibacteriota bacterium</name>
    <dbReference type="NCBI Taxonomy" id="2212470"/>
    <lineage>
        <taxon>Bacteria</taxon>
        <taxon>Candidatus Eiseniibacteriota</taxon>
    </lineage>
</organism>
<feature type="signal peptide" evidence="2">
    <location>
        <begin position="1"/>
        <end position="26"/>
    </location>
</feature>
<feature type="chain" id="PRO_5021697528" evidence="2">
    <location>
        <begin position="27"/>
        <end position="417"/>
    </location>
</feature>